<dbReference type="Gene3D" id="3.40.720.10">
    <property type="entry name" value="Alkaline Phosphatase, subunit A"/>
    <property type="match status" value="1"/>
</dbReference>
<organism evidence="5 6">
    <name type="scientific">Neolewinella xylanilytica</name>
    <dbReference type="NCBI Taxonomy" id="1514080"/>
    <lineage>
        <taxon>Bacteria</taxon>
        <taxon>Pseudomonadati</taxon>
        <taxon>Bacteroidota</taxon>
        <taxon>Saprospiria</taxon>
        <taxon>Saprospirales</taxon>
        <taxon>Lewinellaceae</taxon>
        <taxon>Neolewinella</taxon>
    </lineage>
</organism>
<dbReference type="InterPro" id="IPR000917">
    <property type="entry name" value="Sulfatase_N"/>
</dbReference>
<sequence>MRRYRLRTNWKRLLSVTAVIAAALAGLAVTQQAPDHPNIMLFIADDWSYPHAGVYGDPVVQTPNFDRLAAGGMLFTNAYCASPSCSPSRASILTGRYPHQNGAMGNLWSEFAADATVYTSLLEDAGYLVGHDQKGWGPGDWRTPGWPHNPAGEAYTDITDLLAERKNDQPFCYWFGSQDPHRAYQTNLGAWTGMEADSVIVPGFLPDLPCVRNDLLDYYAEVERFDRHVGEVVELLRARGELDNTLIIITSDNGMPFPRAKATLYDAGTRMPFVAHWPARIPAGTVRTSYFNLASLAATFLQAAGLAVPPTMTLPGVLEQLTDTAATGENRVFLERERHAQVRADSGSYAVRGIRSDSFLYLRNFFPDRWPAGDPEAILSVGAYGDVDNSITKMLILASRKPDGDTTDYKRLAFGKRPPVEFYDLLTDPEQLHNLTGQPEYAAAETRLREQLATFMRETGDRRSKEPASPFWDTVRYTPTYGKQTYDRDAYIDEYRYARSRAHTHFELLPCGE</sequence>
<dbReference type="AlphaFoldDB" id="A0A2S6I166"/>
<dbReference type="EMBL" id="PTJC01000007">
    <property type="protein sequence ID" value="PPK84621.1"/>
    <property type="molecule type" value="Genomic_DNA"/>
</dbReference>
<keyword evidence="6" id="KW-1185">Reference proteome</keyword>
<evidence type="ECO:0000313" key="6">
    <source>
        <dbReference type="Proteomes" id="UP000237662"/>
    </source>
</evidence>
<keyword evidence="3" id="KW-0732">Signal</keyword>
<dbReference type="InterPro" id="IPR017850">
    <property type="entry name" value="Alkaline_phosphatase_core_sf"/>
</dbReference>
<feature type="signal peptide" evidence="3">
    <location>
        <begin position="1"/>
        <end position="33"/>
    </location>
</feature>
<evidence type="ECO:0000313" key="5">
    <source>
        <dbReference type="EMBL" id="PPK84621.1"/>
    </source>
</evidence>
<protein>
    <submittedName>
        <fullName evidence="5">Arylsulfatase A-like enzyme</fullName>
    </submittedName>
</protein>
<feature type="chain" id="PRO_5015577642" evidence="3">
    <location>
        <begin position="34"/>
        <end position="513"/>
    </location>
</feature>
<keyword evidence="2" id="KW-0378">Hydrolase</keyword>
<dbReference type="Pfam" id="PF00884">
    <property type="entry name" value="Sulfatase"/>
    <property type="match status" value="1"/>
</dbReference>
<evidence type="ECO:0000256" key="2">
    <source>
        <dbReference type="ARBA" id="ARBA00022801"/>
    </source>
</evidence>
<dbReference type="PANTHER" id="PTHR43751:SF1">
    <property type="entry name" value="SULFATASE ATSG-RELATED"/>
    <property type="match status" value="1"/>
</dbReference>
<evidence type="ECO:0000259" key="4">
    <source>
        <dbReference type="Pfam" id="PF00884"/>
    </source>
</evidence>
<comment type="caution">
    <text evidence="5">The sequence shown here is derived from an EMBL/GenBank/DDBJ whole genome shotgun (WGS) entry which is preliminary data.</text>
</comment>
<dbReference type="GO" id="GO:0016787">
    <property type="term" value="F:hydrolase activity"/>
    <property type="evidence" value="ECO:0007669"/>
    <property type="project" value="UniProtKB-KW"/>
</dbReference>
<dbReference type="CDD" id="cd16027">
    <property type="entry name" value="SGSH"/>
    <property type="match status" value="1"/>
</dbReference>
<evidence type="ECO:0000256" key="3">
    <source>
        <dbReference type="SAM" id="SignalP"/>
    </source>
</evidence>
<dbReference type="PROSITE" id="PS00523">
    <property type="entry name" value="SULFATASE_1"/>
    <property type="match status" value="1"/>
</dbReference>
<dbReference type="InterPro" id="IPR024607">
    <property type="entry name" value="Sulfatase_CS"/>
</dbReference>
<comment type="similarity">
    <text evidence="1">Belongs to the sulfatase family.</text>
</comment>
<proteinExistence type="inferred from homology"/>
<dbReference type="Proteomes" id="UP000237662">
    <property type="component" value="Unassembled WGS sequence"/>
</dbReference>
<dbReference type="InterPro" id="IPR052701">
    <property type="entry name" value="GAG_Ulvan_Degrading_Sulfatases"/>
</dbReference>
<dbReference type="PANTHER" id="PTHR43751">
    <property type="entry name" value="SULFATASE"/>
    <property type="match status" value="1"/>
</dbReference>
<name>A0A2S6I166_9BACT</name>
<dbReference type="OrthoDB" id="9789742at2"/>
<gene>
    <name evidence="5" type="ORF">CLV84_3783</name>
</gene>
<accession>A0A2S6I166</accession>
<evidence type="ECO:0000256" key="1">
    <source>
        <dbReference type="ARBA" id="ARBA00008779"/>
    </source>
</evidence>
<feature type="domain" description="Sulfatase N-terminal" evidence="4">
    <location>
        <begin position="37"/>
        <end position="305"/>
    </location>
</feature>
<reference evidence="5 6" key="1">
    <citation type="submission" date="2018-02" db="EMBL/GenBank/DDBJ databases">
        <title>Genomic Encyclopedia of Archaeal and Bacterial Type Strains, Phase II (KMG-II): from individual species to whole genera.</title>
        <authorList>
            <person name="Goeker M."/>
        </authorList>
    </citation>
    <scope>NUCLEOTIDE SEQUENCE [LARGE SCALE GENOMIC DNA]</scope>
    <source>
        <strain evidence="5 6">DSM 29526</strain>
    </source>
</reference>
<dbReference type="SUPFAM" id="SSF53649">
    <property type="entry name" value="Alkaline phosphatase-like"/>
    <property type="match status" value="1"/>
</dbReference>
<dbReference type="RefSeq" id="WP_104421342.1">
    <property type="nucleotide sequence ID" value="NZ_PTJC01000007.1"/>
</dbReference>